<dbReference type="PROSITE" id="PS51549">
    <property type="entry name" value="DM13"/>
    <property type="match status" value="2"/>
</dbReference>
<feature type="compositionally biased region" description="Low complexity" evidence="2">
    <location>
        <begin position="1019"/>
        <end position="1038"/>
    </location>
</feature>
<dbReference type="InterPro" id="IPR005018">
    <property type="entry name" value="DOMON_domain"/>
</dbReference>
<feature type="compositionally biased region" description="Polar residues" evidence="2">
    <location>
        <begin position="1003"/>
        <end position="1013"/>
    </location>
</feature>
<dbReference type="KEGG" id="soy:115880211"/>
<feature type="signal peptide" evidence="3">
    <location>
        <begin position="1"/>
        <end position="29"/>
    </location>
</feature>
<feature type="chain" id="PRO_5026811368" evidence="3">
    <location>
        <begin position="30"/>
        <end position="1133"/>
    </location>
</feature>
<proteinExistence type="predicted"/>
<dbReference type="CTD" id="131892018"/>
<evidence type="ECO:0000259" key="5">
    <source>
        <dbReference type="PROSITE" id="PS51549"/>
    </source>
</evidence>
<dbReference type="FunCoup" id="A0A6J2XPC5">
    <property type="interactions" value="47"/>
</dbReference>
<feature type="compositionally biased region" description="Low complexity" evidence="2">
    <location>
        <begin position="485"/>
        <end position="495"/>
    </location>
</feature>
<dbReference type="InterPro" id="IPR052126">
    <property type="entry name" value="Spindle_Org/Thrombomodulin"/>
</dbReference>
<feature type="compositionally biased region" description="Polar residues" evidence="2">
    <location>
        <begin position="798"/>
        <end position="824"/>
    </location>
</feature>
<keyword evidence="1" id="KW-0677">Repeat</keyword>
<evidence type="ECO:0000256" key="2">
    <source>
        <dbReference type="SAM" id="MobiDB-lite"/>
    </source>
</evidence>
<evidence type="ECO:0000313" key="7">
    <source>
        <dbReference type="RefSeq" id="XP_030753217.1"/>
    </source>
</evidence>
<dbReference type="Pfam" id="PF25489">
    <property type="entry name" value="At5g54830"/>
    <property type="match status" value="1"/>
</dbReference>
<name>A0A6J2XPC5_SITOR</name>
<dbReference type="PANTHER" id="PTHR24036">
    <property type="entry name" value="SKELETOR-RELATED"/>
    <property type="match status" value="1"/>
</dbReference>
<evidence type="ECO:0000313" key="6">
    <source>
        <dbReference type="Proteomes" id="UP000504635"/>
    </source>
</evidence>
<dbReference type="PROSITE" id="PS50836">
    <property type="entry name" value="DOMON"/>
    <property type="match status" value="1"/>
</dbReference>
<feature type="domain" description="DOMON" evidence="4">
    <location>
        <begin position="285"/>
        <end position="417"/>
    </location>
</feature>
<feature type="region of interest" description="Disordered" evidence="2">
    <location>
        <begin position="447"/>
        <end position="553"/>
    </location>
</feature>
<dbReference type="Pfam" id="PF10517">
    <property type="entry name" value="DM13"/>
    <property type="match status" value="2"/>
</dbReference>
<evidence type="ECO:0000256" key="1">
    <source>
        <dbReference type="ARBA" id="ARBA00022737"/>
    </source>
</evidence>
<dbReference type="SMART" id="SM00686">
    <property type="entry name" value="DM13"/>
    <property type="match status" value="2"/>
</dbReference>
<keyword evidence="6" id="KW-1185">Reference proteome</keyword>
<organism evidence="6 7">
    <name type="scientific">Sitophilus oryzae</name>
    <name type="common">Rice weevil</name>
    <name type="synonym">Curculio oryzae</name>
    <dbReference type="NCBI Taxonomy" id="7048"/>
    <lineage>
        <taxon>Eukaryota</taxon>
        <taxon>Metazoa</taxon>
        <taxon>Ecdysozoa</taxon>
        <taxon>Arthropoda</taxon>
        <taxon>Hexapoda</taxon>
        <taxon>Insecta</taxon>
        <taxon>Pterygota</taxon>
        <taxon>Neoptera</taxon>
        <taxon>Endopterygota</taxon>
        <taxon>Coleoptera</taxon>
        <taxon>Polyphaga</taxon>
        <taxon>Cucujiformia</taxon>
        <taxon>Curculionidae</taxon>
        <taxon>Dryophthorinae</taxon>
        <taxon>Sitophilus</taxon>
    </lineage>
</organism>
<dbReference type="GeneID" id="115880211"/>
<accession>A0A6J2XPC5</accession>
<dbReference type="InterPro" id="IPR019545">
    <property type="entry name" value="DM13_domain"/>
</dbReference>
<dbReference type="Proteomes" id="UP000504635">
    <property type="component" value="Unplaced"/>
</dbReference>
<feature type="region of interest" description="Disordered" evidence="2">
    <location>
        <begin position="992"/>
        <end position="1043"/>
    </location>
</feature>
<dbReference type="CDD" id="cd09631">
    <property type="entry name" value="DOMON_DOH"/>
    <property type="match status" value="1"/>
</dbReference>
<dbReference type="InParanoid" id="A0A6J2XPC5"/>
<dbReference type="RefSeq" id="XP_030753217.1">
    <property type="nucleotide sequence ID" value="XM_030897357.1"/>
</dbReference>
<dbReference type="InterPro" id="IPR045266">
    <property type="entry name" value="DOH_DOMON"/>
</dbReference>
<feature type="region of interest" description="Disordered" evidence="2">
    <location>
        <begin position="1109"/>
        <end position="1133"/>
    </location>
</feature>
<feature type="region of interest" description="Disordered" evidence="2">
    <location>
        <begin position="793"/>
        <end position="827"/>
    </location>
</feature>
<dbReference type="PANTHER" id="PTHR24036:SF13">
    <property type="entry name" value="PROTEIN SKELETOR, ISOFORMS D_E"/>
    <property type="match status" value="1"/>
</dbReference>
<keyword evidence="3" id="KW-0732">Signal</keyword>
<dbReference type="InterPro" id="IPR057443">
    <property type="entry name" value="At5g54830-like"/>
</dbReference>
<evidence type="ECO:0000259" key="4">
    <source>
        <dbReference type="PROSITE" id="PS50836"/>
    </source>
</evidence>
<protein>
    <submittedName>
        <fullName evidence="7">Protein Skeletor, isoforms B/C isoform X1</fullName>
    </submittedName>
</protein>
<feature type="domain" description="DM13" evidence="5">
    <location>
        <begin position="34"/>
        <end position="141"/>
    </location>
</feature>
<gene>
    <name evidence="7" type="primary">LOC115880211</name>
</gene>
<sequence length="1133" mass="125131">MVGVGGESLSAAAAIVTAALLCCTGRANGAEYLGKFLGKLSELHHGVSGEVYAVDGRTLHIKDFTYDGQGPGAYFYASTYKTADSKGFRLRDENNNGDVIRRYRKEGVTLTLPEGKTLNNIKIFYVWCEDYDVNFGDVKIPRNFDFPRPQKIDSLKGVHAISSDNVVIVDAQTLLIPNLHYDGEAPDAKFWVGRGPKPSPQGIRVPDENGKELPLRRYDGKTVVLTLPGDLTVFDIGHFGIWCEEFTVDFGHIQIPQGLNIPPSLKMLGVSPQSKLNCEVLNDKLAFEVRWAIAGESIVLQLVAKLDDREYMSFGLSGEESKSEMIGGDVVVAWVDKNTLKGYAQDYYLEDKSQCSGPTGSCPDTRFLENTDNIRLLNAAMVNGYSIVTYQRPLKASDKYDLPIYNNKSQAIIWAVGPLNQRNEVSFHSHYLKTDSFIDFGRPAKWNCPTPEADPPASPQTIASAKKHQASENSEEEYPQPPEVEPSTTTTAAPRRSSDRRRGGGRPRRPVAAAATEIVEEVQPTRKEPTRTRGNNRVSQRGVPSPTPVENRDAWEIPPIQCNEPDDGVFYAQMGPTGGKSGYPAITGHVGWGISWYINGLLIPVINVVRGKTYTFVTEGGDNPEISAKYHPFYITDDPIGGYVYKTPEEKKNVTVFAGVEQAKDGSLQPTGTGRLCHWSGDQDADEFQSFGAYQRTLQLKCDKGEPGFIQWTPDKNTPDTVYYQCFTHRHLGWKINVLDTCDEIASASEIKPVAVVPPPSFTSDIELEASPSVVQEKRVMIPNNILSPELKAHKSHPTVSESTSPLDDVTSSSPISQAVTSDTKSTKIPKRKVFRYKRPRRVVPEEAVSSKSQPEYTPIRRNVKKVDSDSITEVKNVEISPMHVSPVRDPDHSEIDLKSLMNKTKSPIKNEIKPDIDPEGQIGVIEIKGEEKIEKKETLSHTNPPRRKKYIKVFKKTKTQNADKIIHTRSLLQSDFEPETAAADRVESYYLPPAGQSHKPKTSSPKQPSNIDFETVTASRSSAASSSPKLSGGSSPPDVLVTYDGKRVSGASLTTRPFQKSTLLSQRGSKAAELIKARPQFVPFKGELPPLNPDVLFDTKHVQRDSNVGVLSRDLDTPLPPPSGSTKLTRIR</sequence>
<dbReference type="Pfam" id="PF03351">
    <property type="entry name" value="DOMON"/>
    <property type="match status" value="1"/>
</dbReference>
<dbReference type="SMART" id="SM00664">
    <property type="entry name" value="DoH"/>
    <property type="match status" value="1"/>
</dbReference>
<dbReference type="AlphaFoldDB" id="A0A6J2XPC5"/>
<dbReference type="OrthoDB" id="2448405at2759"/>
<evidence type="ECO:0000256" key="3">
    <source>
        <dbReference type="SAM" id="SignalP"/>
    </source>
</evidence>
<reference evidence="7" key="1">
    <citation type="submission" date="2025-08" db="UniProtKB">
        <authorList>
            <consortium name="RefSeq"/>
        </authorList>
    </citation>
    <scope>IDENTIFICATION</scope>
    <source>
        <tissue evidence="7">Gonads</tissue>
    </source>
</reference>
<feature type="domain" description="DM13" evidence="5">
    <location>
        <begin position="150"/>
        <end position="256"/>
    </location>
</feature>